<reference evidence="2" key="1">
    <citation type="submission" date="2025-08" db="UniProtKB">
        <authorList>
            <consortium name="Ensembl"/>
        </authorList>
    </citation>
    <scope>IDENTIFICATION</scope>
</reference>
<keyword evidence="3" id="KW-1185">Reference proteome</keyword>
<proteinExistence type="predicted"/>
<sequence length="83" mass="9027">GRPASPGESGAPFNLRLALLEEWAGVSKDVVESLKPNYSESFCYVSELPPKEGSTPLWEKPRAPLAPLPHPPQPPLLTLHPHP</sequence>
<evidence type="ECO:0000256" key="1">
    <source>
        <dbReference type="SAM" id="MobiDB-lite"/>
    </source>
</evidence>
<accession>A0A8C3SJP2</accession>
<dbReference type="AlphaFoldDB" id="A0A8C3SJP2"/>
<protein>
    <submittedName>
        <fullName evidence="2">Uncharacterized protein</fullName>
    </submittedName>
</protein>
<dbReference type="Proteomes" id="UP000694403">
    <property type="component" value="Unplaced"/>
</dbReference>
<feature type="region of interest" description="Disordered" evidence="1">
    <location>
        <begin position="49"/>
        <end position="83"/>
    </location>
</feature>
<evidence type="ECO:0000313" key="3">
    <source>
        <dbReference type="Proteomes" id="UP000694403"/>
    </source>
</evidence>
<organism evidence="2 3">
    <name type="scientific">Chelydra serpentina</name>
    <name type="common">Snapping turtle</name>
    <name type="synonym">Testudo serpentina</name>
    <dbReference type="NCBI Taxonomy" id="8475"/>
    <lineage>
        <taxon>Eukaryota</taxon>
        <taxon>Metazoa</taxon>
        <taxon>Chordata</taxon>
        <taxon>Craniata</taxon>
        <taxon>Vertebrata</taxon>
        <taxon>Euteleostomi</taxon>
        <taxon>Archelosauria</taxon>
        <taxon>Testudinata</taxon>
        <taxon>Testudines</taxon>
        <taxon>Cryptodira</taxon>
        <taxon>Durocryptodira</taxon>
        <taxon>Americhelydia</taxon>
        <taxon>Chelydroidea</taxon>
        <taxon>Chelydridae</taxon>
        <taxon>Chelydra</taxon>
    </lineage>
</organism>
<evidence type="ECO:0000313" key="2">
    <source>
        <dbReference type="Ensembl" id="ENSCSRP00000016193.1"/>
    </source>
</evidence>
<dbReference type="Ensembl" id="ENSCSRT00000016904.1">
    <property type="protein sequence ID" value="ENSCSRP00000016193.1"/>
    <property type="gene ID" value="ENSCSRG00000012370.1"/>
</dbReference>
<name>A0A8C3SJP2_CHESE</name>
<reference evidence="2" key="2">
    <citation type="submission" date="2025-09" db="UniProtKB">
        <authorList>
            <consortium name="Ensembl"/>
        </authorList>
    </citation>
    <scope>IDENTIFICATION</scope>
</reference>
<feature type="compositionally biased region" description="Pro residues" evidence="1">
    <location>
        <begin position="64"/>
        <end position="75"/>
    </location>
</feature>